<proteinExistence type="inferred from homology"/>
<dbReference type="NCBIfam" id="TIGR01256">
    <property type="entry name" value="modA"/>
    <property type="match status" value="1"/>
</dbReference>
<dbReference type="PIRSF" id="PIRSF004846">
    <property type="entry name" value="ModA"/>
    <property type="match status" value="1"/>
</dbReference>
<dbReference type="RefSeq" id="WP_184175736.1">
    <property type="nucleotide sequence ID" value="NZ_JACHGF010000005.1"/>
</dbReference>
<keyword evidence="2 4" id="KW-0479">Metal-binding</keyword>
<dbReference type="PROSITE" id="PS51257">
    <property type="entry name" value="PROKAR_LIPOPROTEIN"/>
    <property type="match status" value="1"/>
</dbReference>
<evidence type="ECO:0000313" key="5">
    <source>
        <dbReference type="EMBL" id="MBB5285514.1"/>
    </source>
</evidence>
<dbReference type="PANTHER" id="PTHR30632">
    <property type="entry name" value="MOLYBDATE-BINDING PERIPLASMIC PROTEIN"/>
    <property type="match status" value="1"/>
</dbReference>
<dbReference type="GO" id="GO:0015689">
    <property type="term" value="P:molybdate ion transport"/>
    <property type="evidence" value="ECO:0007669"/>
    <property type="project" value="InterPro"/>
</dbReference>
<dbReference type="AlphaFoldDB" id="A0A840TQA7"/>
<dbReference type="InterPro" id="IPR044084">
    <property type="entry name" value="AvModA-like_subst-bd"/>
</dbReference>
<accession>A0A840TQA7</accession>
<dbReference type="GO" id="GO:0030973">
    <property type="term" value="F:molybdate ion binding"/>
    <property type="evidence" value="ECO:0007669"/>
    <property type="project" value="InterPro"/>
</dbReference>
<feature type="binding site" evidence="4">
    <location>
        <position position="64"/>
    </location>
    <ligand>
        <name>molybdate</name>
        <dbReference type="ChEBI" id="CHEBI:36264"/>
    </ligand>
</feature>
<evidence type="ECO:0000256" key="2">
    <source>
        <dbReference type="ARBA" id="ARBA00022723"/>
    </source>
</evidence>
<comment type="similarity">
    <text evidence="1">Belongs to the bacterial solute-binding protein ModA family.</text>
</comment>
<dbReference type="GO" id="GO:0046872">
    <property type="term" value="F:metal ion binding"/>
    <property type="evidence" value="ECO:0007669"/>
    <property type="project" value="UniProtKB-KW"/>
</dbReference>
<dbReference type="Proteomes" id="UP000557307">
    <property type="component" value="Unassembled WGS sequence"/>
</dbReference>
<evidence type="ECO:0000256" key="1">
    <source>
        <dbReference type="ARBA" id="ARBA00009175"/>
    </source>
</evidence>
<dbReference type="Pfam" id="PF13531">
    <property type="entry name" value="SBP_bac_11"/>
    <property type="match status" value="1"/>
</dbReference>
<organism evidence="5 6">
    <name type="scientific">Rhabdobacter roseus</name>
    <dbReference type="NCBI Taxonomy" id="1655419"/>
    <lineage>
        <taxon>Bacteria</taxon>
        <taxon>Pseudomonadati</taxon>
        <taxon>Bacteroidota</taxon>
        <taxon>Cytophagia</taxon>
        <taxon>Cytophagales</taxon>
        <taxon>Cytophagaceae</taxon>
        <taxon>Rhabdobacter</taxon>
    </lineage>
</organism>
<keyword evidence="4" id="KW-0500">Molybdenum</keyword>
<dbReference type="Gene3D" id="3.40.190.10">
    <property type="entry name" value="Periplasmic binding protein-like II"/>
    <property type="match status" value="2"/>
</dbReference>
<dbReference type="InterPro" id="IPR050682">
    <property type="entry name" value="ModA/WtpA"/>
</dbReference>
<feature type="binding site" evidence="4">
    <location>
        <position position="171"/>
    </location>
    <ligand>
        <name>molybdate</name>
        <dbReference type="ChEBI" id="CHEBI:36264"/>
    </ligand>
</feature>
<sequence length="261" mass="28845">MNTIKNRVVLFVVLGALWFGASCSRPNENIVVATAANVQFVMQELKAEFERQSDRKLELVVSSSGKLTTQIREGAPFDVFVSADTKYPAEIHRNGGSEQPPRVYAQGTLVLWTMDTTRSGPDLARLTSDAIRKIAIANPRTAPYGEAALEVLQQAGIYEQVKGKLVFGESIAQTSHYITTRSADVGFTALSMVLSPEMKGKGRWIKLDSTTYRPIEQAAILLRHSAASPKREASEAFYNFLFSESAKVIFRKYGYSVDDLP</sequence>
<keyword evidence="6" id="KW-1185">Reference proteome</keyword>
<evidence type="ECO:0000313" key="6">
    <source>
        <dbReference type="Proteomes" id="UP000557307"/>
    </source>
</evidence>
<dbReference type="PANTHER" id="PTHR30632:SF14">
    <property type="entry name" value="TUNGSTATE_MOLYBDATE_CHROMATE-BINDING PROTEIN MODA"/>
    <property type="match status" value="1"/>
</dbReference>
<comment type="caution">
    <text evidence="5">The sequence shown here is derived from an EMBL/GenBank/DDBJ whole genome shotgun (WGS) entry which is preliminary data.</text>
</comment>
<name>A0A840TQA7_9BACT</name>
<dbReference type="SUPFAM" id="SSF53850">
    <property type="entry name" value="Periplasmic binding protein-like II"/>
    <property type="match status" value="1"/>
</dbReference>
<gene>
    <name evidence="5" type="ORF">HNQ92_003671</name>
</gene>
<dbReference type="InterPro" id="IPR005950">
    <property type="entry name" value="ModA"/>
</dbReference>
<keyword evidence="3" id="KW-0732">Signal</keyword>
<dbReference type="CDD" id="cd13539">
    <property type="entry name" value="PBP2_AvModA"/>
    <property type="match status" value="1"/>
</dbReference>
<evidence type="ECO:0000256" key="4">
    <source>
        <dbReference type="PIRSR" id="PIRSR004846-1"/>
    </source>
</evidence>
<evidence type="ECO:0000256" key="3">
    <source>
        <dbReference type="ARBA" id="ARBA00022729"/>
    </source>
</evidence>
<reference evidence="5 6" key="1">
    <citation type="submission" date="2020-08" db="EMBL/GenBank/DDBJ databases">
        <title>Genomic Encyclopedia of Type Strains, Phase IV (KMG-IV): sequencing the most valuable type-strain genomes for metagenomic binning, comparative biology and taxonomic classification.</title>
        <authorList>
            <person name="Goeker M."/>
        </authorList>
    </citation>
    <scope>NUCLEOTIDE SEQUENCE [LARGE SCALE GENOMIC DNA]</scope>
    <source>
        <strain evidence="5 6">DSM 105074</strain>
    </source>
</reference>
<protein>
    <submittedName>
        <fullName evidence="5">Molybdate transport system substrate-binding protein</fullName>
    </submittedName>
</protein>
<dbReference type="EMBL" id="JACHGF010000005">
    <property type="protein sequence ID" value="MBB5285514.1"/>
    <property type="molecule type" value="Genomic_DNA"/>
</dbReference>